<dbReference type="OrthoDB" id="9814103at2"/>
<dbReference type="SUPFAM" id="SSF109854">
    <property type="entry name" value="DinB/YfiT-like putative metalloenzymes"/>
    <property type="match status" value="1"/>
</dbReference>
<name>A0A495J8U8_9SPHI</name>
<evidence type="ECO:0000256" key="1">
    <source>
        <dbReference type="ARBA" id="ARBA00008635"/>
    </source>
</evidence>
<feature type="binding site" evidence="3">
    <location>
        <position position="148"/>
    </location>
    <ligand>
        <name>a divalent metal cation</name>
        <dbReference type="ChEBI" id="CHEBI:60240"/>
    </ligand>
</feature>
<dbReference type="GO" id="GO:0046872">
    <property type="term" value="F:metal ion binding"/>
    <property type="evidence" value="ECO:0007669"/>
    <property type="project" value="UniProtKB-KW"/>
</dbReference>
<sequence>MDKSAKLQTQLQTILYGQPWYGTPIYTILEAVSFEAAYQKPQGALHNIYQILTHMLAWTEEATERMQQKPAAQPLRGDWSTSGTPDEQKWLQLIASFKLANVELTQQITAFTDEQWTEDTNDSRETYTGYGATYEALITGLMQHHVYHAGQISILNTIING</sequence>
<comment type="caution">
    <text evidence="4">The sequence shown here is derived from an EMBL/GenBank/DDBJ whole genome shotgun (WGS) entry which is preliminary data.</text>
</comment>
<dbReference type="InterPro" id="IPR034660">
    <property type="entry name" value="DinB/YfiT-like"/>
</dbReference>
<dbReference type="InterPro" id="IPR007837">
    <property type="entry name" value="DinB"/>
</dbReference>
<organism evidence="4 5">
    <name type="scientific">Mucilaginibacter gracilis</name>
    <dbReference type="NCBI Taxonomy" id="423350"/>
    <lineage>
        <taxon>Bacteria</taxon>
        <taxon>Pseudomonadati</taxon>
        <taxon>Bacteroidota</taxon>
        <taxon>Sphingobacteriia</taxon>
        <taxon>Sphingobacteriales</taxon>
        <taxon>Sphingobacteriaceae</taxon>
        <taxon>Mucilaginibacter</taxon>
    </lineage>
</organism>
<dbReference type="EMBL" id="RBKU01000001">
    <property type="protein sequence ID" value="RKR85317.1"/>
    <property type="molecule type" value="Genomic_DNA"/>
</dbReference>
<evidence type="ECO:0000313" key="4">
    <source>
        <dbReference type="EMBL" id="RKR85317.1"/>
    </source>
</evidence>
<feature type="binding site" evidence="3">
    <location>
        <position position="54"/>
    </location>
    <ligand>
        <name>a divalent metal cation</name>
        <dbReference type="ChEBI" id="CHEBI:60240"/>
    </ligand>
</feature>
<keyword evidence="5" id="KW-1185">Reference proteome</keyword>
<evidence type="ECO:0000256" key="3">
    <source>
        <dbReference type="PIRSR" id="PIRSR607837-1"/>
    </source>
</evidence>
<proteinExistence type="inferred from homology"/>
<feature type="binding site" evidence="3">
    <location>
        <position position="144"/>
    </location>
    <ligand>
        <name>a divalent metal cation</name>
        <dbReference type="ChEBI" id="CHEBI:60240"/>
    </ligand>
</feature>
<protein>
    <submittedName>
        <fullName evidence="4">Putative damage-inducible protein DinB</fullName>
    </submittedName>
</protein>
<dbReference type="Proteomes" id="UP000268007">
    <property type="component" value="Unassembled WGS sequence"/>
</dbReference>
<dbReference type="RefSeq" id="WP_121201375.1">
    <property type="nucleotide sequence ID" value="NZ_RBKU01000001.1"/>
</dbReference>
<dbReference type="Gene3D" id="1.20.120.450">
    <property type="entry name" value="dinb family like domain"/>
    <property type="match status" value="1"/>
</dbReference>
<dbReference type="AlphaFoldDB" id="A0A495J8U8"/>
<evidence type="ECO:0000256" key="2">
    <source>
        <dbReference type="ARBA" id="ARBA00022723"/>
    </source>
</evidence>
<comment type="similarity">
    <text evidence="1">Belongs to the DinB family.</text>
</comment>
<reference evidence="4 5" key="1">
    <citation type="submission" date="2018-10" db="EMBL/GenBank/DDBJ databases">
        <title>Genomic Encyclopedia of Archaeal and Bacterial Type Strains, Phase II (KMG-II): from individual species to whole genera.</title>
        <authorList>
            <person name="Goeker M."/>
        </authorList>
    </citation>
    <scope>NUCLEOTIDE SEQUENCE [LARGE SCALE GENOMIC DNA]</scope>
    <source>
        <strain evidence="4 5">DSM 18602</strain>
    </source>
</reference>
<accession>A0A495J8U8</accession>
<dbReference type="Pfam" id="PF05163">
    <property type="entry name" value="DinB"/>
    <property type="match status" value="1"/>
</dbReference>
<gene>
    <name evidence="4" type="ORF">BDD43_5586</name>
</gene>
<keyword evidence="2 3" id="KW-0479">Metal-binding</keyword>
<evidence type="ECO:0000313" key="5">
    <source>
        <dbReference type="Proteomes" id="UP000268007"/>
    </source>
</evidence>